<reference evidence="2 3" key="1">
    <citation type="submission" date="2020-04" db="EMBL/GenBank/DDBJ databases">
        <title>Plant Genome Project.</title>
        <authorList>
            <person name="Zhang R.-G."/>
        </authorList>
    </citation>
    <scope>NUCLEOTIDE SEQUENCE [LARGE SCALE GENOMIC DNA]</scope>
    <source>
        <strain evidence="2">YNK0</strain>
        <tissue evidence="2">Leaf</tissue>
    </source>
</reference>
<dbReference type="PANTHER" id="PTHR24291">
    <property type="entry name" value="CYTOCHROME P450 FAMILY 4"/>
    <property type="match status" value="1"/>
</dbReference>
<sequence length="480" mass="52988">MNSCEVPYTLLGFLLQRDRSKPRTCSAEEDSNFFRDYAAREINALLWISLILITALLLRKVTQLLRLWAKGRNIPGPPCPSFYGHSKLISGTKSGENLNNFLSMSHEKYGSVVRLWLGPTQLLVSIKDPALIKEMLIKAEDKLPLTGKAFRLAFGRSSLFVSSFDKVQKRRESLAIELNRKLLERAYAIPSKAVDCVMERVHNIMAQGVLDCKLVSQHLAFSILGATLFGDAFLAWSKAIVYEELLMMIAKDACFWASYSVPPFWKQGFWRYQSLCRKLKFLTQDIIRQCSQNYKLFGQMDLNSRSEATNVGKEDAINAAVSSSGMIADNFLEELHGHHNAREESCGNIMGVMFHGCLTTAGLIGNILARLATHPDIQDKVDVFYFPFSFGRMDNKVVGWAAVVTGAGERAAAADIVLGTGATVRECDSNGLELPLTGDSGCLKAWFLLEDGSTEGGLLPRPPDAASVKQDGICLLGAGL</sequence>
<gene>
    <name evidence="2" type="ORF">HHK36_019591</name>
</gene>
<dbReference type="GO" id="GO:0020037">
    <property type="term" value="F:heme binding"/>
    <property type="evidence" value="ECO:0007669"/>
    <property type="project" value="InterPro"/>
</dbReference>
<evidence type="ECO:0000313" key="3">
    <source>
        <dbReference type="Proteomes" id="UP000655225"/>
    </source>
</evidence>
<dbReference type="Proteomes" id="UP000655225">
    <property type="component" value="Unassembled WGS sequence"/>
</dbReference>
<name>A0A835DA65_TETSI</name>
<dbReference type="SUPFAM" id="SSF48264">
    <property type="entry name" value="Cytochrome P450"/>
    <property type="match status" value="1"/>
</dbReference>
<organism evidence="2 3">
    <name type="scientific">Tetracentron sinense</name>
    <name type="common">Spur-leaf</name>
    <dbReference type="NCBI Taxonomy" id="13715"/>
    <lineage>
        <taxon>Eukaryota</taxon>
        <taxon>Viridiplantae</taxon>
        <taxon>Streptophyta</taxon>
        <taxon>Embryophyta</taxon>
        <taxon>Tracheophyta</taxon>
        <taxon>Spermatophyta</taxon>
        <taxon>Magnoliopsida</taxon>
        <taxon>Trochodendrales</taxon>
        <taxon>Trochodendraceae</taxon>
        <taxon>Tetracentron</taxon>
    </lineage>
</organism>
<evidence type="ECO:0008006" key="4">
    <source>
        <dbReference type="Google" id="ProtNLM"/>
    </source>
</evidence>
<dbReference type="Gene3D" id="1.10.630.10">
    <property type="entry name" value="Cytochrome P450"/>
    <property type="match status" value="1"/>
</dbReference>
<dbReference type="AlphaFoldDB" id="A0A835DA65"/>
<keyword evidence="3" id="KW-1185">Reference proteome</keyword>
<dbReference type="GO" id="GO:0005506">
    <property type="term" value="F:iron ion binding"/>
    <property type="evidence" value="ECO:0007669"/>
    <property type="project" value="InterPro"/>
</dbReference>
<comment type="caution">
    <text evidence="2">The sequence shown here is derived from an EMBL/GenBank/DDBJ whole genome shotgun (WGS) entry which is preliminary data.</text>
</comment>
<dbReference type="PANTHER" id="PTHR24291:SF185">
    <property type="entry name" value="PREMNASPIRODIENE OXYGENASE-LIKE"/>
    <property type="match status" value="1"/>
</dbReference>
<dbReference type="InterPro" id="IPR050196">
    <property type="entry name" value="Cytochrome_P450_Monoox"/>
</dbReference>
<dbReference type="EMBL" id="JABCRI010000013">
    <property type="protein sequence ID" value="KAF8395641.1"/>
    <property type="molecule type" value="Genomic_DNA"/>
</dbReference>
<dbReference type="GO" id="GO:0016705">
    <property type="term" value="F:oxidoreductase activity, acting on paired donors, with incorporation or reduction of molecular oxygen"/>
    <property type="evidence" value="ECO:0007669"/>
    <property type="project" value="InterPro"/>
</dbReference>
<evidence type="ECO:0000313" key="2">
    <source>
        <dbReference type="EMBL" id="KAF8395641.1"/>
    </source>
</evidence>
<comment type="similarity">
    <text evidence="1">Belongs to the cytochrome P450 family.</text>
</comment>
<proteinExistence type="inferred from homology"/>
<dbReference type="Pfam" id="PF00067">
    <property type="entry name" value="p450"/>
    <property type="match status" value="1"/>
</dbReference>
<protein>
    <recommendedName>
        <fullName evidence="4">Cytochrome P450</fullName>
    </recommendedName>
</protein>
<dbReference type="InterPro" id="IPR036396">
    <property type="entry name" value="Cyt_P450_sf"/>
</dbReference>
<dbReference type="OrthoDB" id="1470350at2759"/>
<evidence type="ECO:0000256" key="1">
    <source>
        <dbReference type="ARBA" id="ARBA00010617"/>
    </source>
</evidence>
<dbReference type="GO" id="GO:0004497">
    <property type="term" value="F:monooxygenase activity"/>
    <property type="evidence" value="ECO:0007669"/>
    <property type="project" value="InterPro"/>
</dbReference>
<dbReference type="InterPro" id="IPR001128">
    <property type="entry name" value="Cyt_P450"/>
</dbReference>
<accession>A0A835DA65</accession>